<sequence>MSRCHSTYSGVAALDSTKTAVTGHAASHTHQVGVRRSVRAGAAGSGGAGDAGRCWASTASADTVRLSDMGAPSGQAQYESIRT</sequence>
<evidence type="ECO:0000313" key="1">
    <source>
        <dbReference type="EMBL" id="GGX14229.1"/>
    </source>
</evidence>
<organism evidence="1 2">
    <name type="scientific">Streptomyces lomondensis</name>
    <dbReference type="NCBI Taxonomy" id="68229"/>
    <lineage>
        <taxon>Bacteria</taxon>
        <taxon>Bacillati</taxon>
        <taxon>Actinomycetota</taxon>
        <taxon>Actinomycetes</taxon>
        <taxon>Kitasatosporales</taxon>
        <taxon>Streptomycetaceae</taxon>
        <taxon>Streptomyces</taxon>
    </lineage>
</organism>
<protein>
    <submittedName>
        <fullName evidence="1">Uncharacterized protein</fullName>
    </submittedName>
</protein>
<evidence type="ECO:0000313" key="2">
    <source>
        <dbReference type="Proteomes" id="UP000617743"/>
    </source>
</evidence>
<dbReference type="EMBL" id="BMWC01000007">
    <property type="protein sequence ID" value="GGX14229.1"/>
    <property type="molecule type" value="Genomic_DNA"/>
</dbReference>
<gene>
    <name evidence="1" type="ORF">GCM10010383_50380</name>
</gene>
<dbReference type="Proteomes" id="UP000617743">
    <property type="component" value="Unassembled WGS sequence"/>
</dbReference>
<reference evidence="2" key="1">
    <citation type="journal article" date="2019" name="Int. J. Syst. Evol. Microbiol.">
        <title>The Global Catalogue of Microorganisms (GCM) 10K type strain sequencing project: providing services to taxonomists for standard genome sequencing and annotation.</title>
        <authorList>
            <consortium name="The Broad Institute Genomics Platform"/>
            <consortium name="The Broad Institute Genome Sequencing Center for Infectious Disease"/>
            <person name="Wu L."/>
            <person name="Ma J."/>
        </authorList>
    </citation>
    <scope>NUCLEOTIDE SEQUENCE [LARGE SCALE GENOMIC DNA]</scope>
    <source>
        <strain evidence="2">JCM 4866</strain>
    </source>
</reference>
<accession>A0ABQ2XF98</accession>
<comment type="caution">
    <text evidence="1">The sequence shown here is derived from an EMBL/GenBank/DDBJ whole genome shotgun (WGS) entry which is preliminary data.</text>
</comment>
<proteinExistence type="predicted"/>
<name>A0ABQ2XF98_9ACTN</name>
<keyword evidence="2" id="KW-1185">Reference proteome</keyword>